<reference evidence="2 3" key="1">
    <citation type="submission" date="2019-12" db="EMBL/GenBank/DDBJ databases">
        <authorList>
            <person name="Alioto T."/>
            <person name="Alioto T."/>
            <person name="Gomez Garrido J."/>
        </authorList>
    </citation>
    <scope>NUCLEOTIDE SEQUENCE [LARGE SCALE GENOMIC DNA]</scope>
</reference>
<dbReference type="Gramene" id="OE9A116724T2">
    <property type="protein sequence ID" value="OE9A116724C2"/>
    <property type="gene ID" value="OE9A116724"/>
</dbReference>
<comment type="caution">
    <text evidence="2">The sequence shown here is derived from an EMBL/GenBank/DDBJ whole genome shotgun (WGS) entry which is preliminary data.</text>
</comment>
<dbReference type="PANTHER" id="PTHR33287:SF2">
    <property type="entry name" value="TRANSMEMBRANE PROTEIN"/>
    <property type="match status" value="1"/>
</dbReference>
<dbReference type="EMBL" id="CACTIH010007337">
    <property type="protein sequence ID" value="CAA3010242.1"/>
    <property type="molecule type" value="Genomic_DNA"/>
</dbReference>
<feature type="transmembrane region" description="Helical" evidence="1">
    <location>
        <begin position="43"/>
        <end position="60"/>
    </location>
</feature>
<gene>
    <name evidence="2" type="ORF">OLEA9_A116724</name>
</gene>
<protein>
    <submittedName>
        <fullName evidence="2">Uncharacterized protein</fullName>
    </submittedName>
</protein>
<proteinExistence type="predicted"/>
<dbReference type="OrthoDB" id="1679871at2759"/>
<dbReference type="PANTHER" id="PTHR33287">
    <property type="entry name" value="OS03G0453550 PROTEIN"/>
    <property type="match status" value="1"/>
</dbReference>
<dbReference type="Gramene" id="OE9A116724T1">
    <property type="protein sequence ID" value="OE9A116724C1"/>
    <property type="gene ID" value="OE9A116724"/>
</dbReference>
<keyword evidence="1" id="KW-0472">Membrane</keyword>
<feature type="transmembrane region" description="Helical" evidence="1">
    <location>
        <begin position="66"/>
        <end position="85"/>
    </location>
</feature>
<dbReference type="EMBL" id="CACTIH010007337">
    <property type="protein sequence ID" value="CAA3010243.1"/>
    <property type="molecule type" value="Genomic_DNA"/>
</dbReference>
<accession>A0A8S0TZW0</accession>
<evidence type="ECO:0000313" key="2">
    <source>
        <dbReference type="EMBL" id="CAA3010242.1"/>
    </source>
</evidence>
<keyword evidence="1" id="KW-1133">Transmembrane helix</keyword>
<evidence type="ECO:0000256" key="1">
    <source>
        <dbReference type="SAM" id="Phobius"/>
    </source>
</evidence>
<name>A0A8S0TZW0_OLEEU</name>
<keyword evidence="3" id="KW-1185">Reference proteome</keyword>
<dbReference type="AlphaFoldDB" id="A0A8S0TZW0"/>
<sequence length="184" mass="21068">MDQNQLRSVSDDPIQREIEKLDEANKKQEWRIQILEAKAVQNINLYFVFQAVILASSSTANCHNWWIPAILSVLTATYNLFTFCASMNKVVKSREELDQNMVDLAFMKVYQMTKAQINQVLPGTPLNHQRGEIVRPMPSSARRWRRRLLVCFSVGLFIGFSSVVMYGCYTRSCLPGDGKRVKGC</sequence>
<dbReference type="Proteomes" id="UP000594638">
    <property type="component" value="Unassembled WGS sequence"/>
</dbReference>
<organism evidence="2 3">
    <name type="scientific">Olea europaea subsp. europaea</name>
    <dbReference type="NCBI Taxonomy" id="158383"/>
    <lineage>
        <taxon>Eukaryota</taxon>
        <taxon>Viridiplantae</taxon>
        <taxon>Streptophyta</taxon>
        <taxon>Embryophyta</taxon>
        <taxon>Tracheophyta</taxon>
        <taxon>Spermatophyta</taxon>
        <taxon>Magnoliopsida</taxon>
        <taxon>eudicotyledons</taxon>
        <taxon>Gunneridae</taxon>
        <taxon>Pentapetalae</taxon>
        <taxon>asterids</taxon>
        <taxon>lamiids</taxon>
        <taxon>Lamiales</taxon>
        <taxon>Oleaceae</taxon>
        <taxon>Oleeae</taxon>
        <taxon>Olea</taxon>
    </lineage>
</organism>
<feature type="transmembrane region" description="Helical" evidence="1">
    <location>
        <begin position="148"/>
        <end position="167"/>
    </location>
</feature>
<evidence type="ECO:0000313" key="3">
    <source>
        <dbReference type="Proteomes" id="UP000594638"/>
    </source>
</evidence>
<keyword evidence="1" id="KW-0812">Transmembrane</keyword>